<dbReference type="AlphaFoldDB" id="A0A7S3LN76"/>
<evidence type="ECO:0000259" key="1">
    <source>
        <dbReference type="Pfam" id="PF00561"/>
    </source>
</evidence>
<reference evidence="2" key="1">
    <citation type="submission" date="2021-01" db="EMBL/GenBank/DDBJ databases">
        <authorList>
            <person name="Corre E."/>
            <person name="Pelletier E."/>
            <person name="Niang G."/>
            <person name="Scheremetjew M."/>
            <person name="Finn R."/>
            <person name="Kale V."/>
            <person name="Holt S."/>
            <person name="Cochrane G."/>
            <person name="Meng A."/>
            <person name="Brown T."/>
            <person name="Cohen L."/>
        </authorList>
    </citation>
    <scope>NUCLEOTIDE SEQUENCE</scope>
    <source>
        <strain evidence="2">GSBS06</strain>
    </source>
</reference>
<dbReference type="Pfam" id="PF00561">
    <property type="entry name" value="Abhydrolase_1"/>
    <property type="match status" value="1"/>
</dbReference>
<name>A0A7S3LN76_9STRA</name>
<dbReference type="InterPro" id="IPR000073">
    <property type="entry name" value="AB_hydrolase_1"/>
</dbReference>
<sequence>MVISRLVLNVRTVIPRYSLSFHKVKHTITMVRHASTTASASAPYVSKREVKAKNGGNVVCEIHSPTEEFADVDDAVLLVNGWTMGKGDWGSTFFTNMCKNRPCIAYDNRGIGESIVTPGTYTIDMLVEDCVDVIESLYSDSSSRKRVHILGTSMGGMIALQLALERPDLVKSLVLCGTTAGGKESAPAEREFAKEFFSLFTGWNNTTSKDLGDKDVQQNVKIARRFLEMCHFKQQLDSQTLFDLSTHFVLNGRKTNEGIQSQLSALGRFNAFDKLIKLSSTQIPTLIIHGKEDRVIPFRNAEIMHDKVLQSQLLALPNVGHLWQLTNPEVVQSILGFFSGAKL</sequence>
<dbReference type="SUPFAM" id="SSF53474">
    <property type="entry name" value="alpha/beta-Hydrolases"/>
    <property type="match status" value="1"/>
</dbReference>
<protein>
    <recommendedName>
        <fullName evidence="1">AB hydrolase-1 domain-containing protein</fullName>
    </recommendedName>
</protein>
<accession>A0A7S3LN76</accession>
<evidence type="ECO:0000313" key="2">
    <source>
        <dbReference type="EMBL" id="CAE0435612.1"/>
    </source>
</evidence>
<dbReference type="InterPro" id="IPR050471">
    <property type="entry name" value="AB_hydrolase"/>
</dbReference>
<dbReference type="EMBL" id="HBIN01007979">
    <property type="protein sequence ID" value="CAE0435612.1"/>
    <property type="molecule type" value="Transcribed_RNA"/>
</dbReference>
<feature type="domain" description="AB hydrolase-1" evidence="1">
    <location>
        <begin position="75"/>
        <end position="328"/>
    </location>
</feature>
<dbReference type="PRINTS" id="PR00111">
    <property type="entry name" value="ABHYDROLASE"/>
</dbReference>
<organism evidence="2">
    <name type="scientific">Aplanochytrium stocchinoi</name>
    <dbReference type="NCBI Taxonomy" id="215587"/>
    <lineage>
        <taxon>Eukaryota</taxon>
        <taxon>Sar</taxon>
        <taxon>Stramenopiles</taxon>
        <taxon>Bigyra</taxon>
        <taxon>Labyrinthulomycetes</taxon>
        <taxon>Thraustochytrida</taxon>
        <taxon>Thraustochytriidae</taxon>
        <taxon>Aplanochytrium</taxon>
    </lineage>
</organism>
<gene>
    <name evidence="2" type="ORF">ASTO00021_LOCUS5892</name>
</gene>
<dbReference type="Gene3D" id="3.40.50.1820">
    <property type="entry name" value="alpha/beta hydrolase"/>
    <property type="match status" value="1"/>
</dbReference>
<dbReference type="PANTHER" id="PTHR43433:SF5">
    <property type="entry name" value="AB HYDROLASE-1 DOMAIN-CONTAINING PROTEIN"/>
    <property type="match status" value="1"/>
</dbReference>
<dbReference type="InterPro" id="IPR029058">
    <property type="entry name" value="AB_hydrolase_fold"/>
</dbReference>
<dbReference type="PANTHER" id="PTHR43433">
    <property type="entry name" value="HYDROLASE, ALPHA/BETA FOLD FAMILY PROTEIN"/>
    <property type="match status" value="1"/>
</dbReference>
<proteinExistence type="predicted"/>